<feature type="transmembrane region" description="Helical" evidence="7">
    <location>
        <begin position="989"/>
        <end position="1008"/>
    </location>
</feature>
<dbReference type="InParanoid" id="A0A067QK55"/>
<comment type="similarity">
    <text evidence="2">Belongs to the YSP2 family.</text>
</comment>
<dbReference type="GO" id="GO:0032934">
    <property type="term" value="F:sterol binding"/>
    <property type="evidence" value="ECO:0007669"/>
    <property type="project" value="TreeGrafter"/>
</dbReference>
<accession>A0A067QK55</accession>
<feature type="compositionally biased region" description="Low complexity" evidence="6">
    <location>
        <begin position="127"/>
        <end position="152"/>
    </location>
</feature>
<dbReference type="GO" id="GO:0140268">
    <property type="term" value="C:endoplasmic reticulum-plasma membrane contact site"/>
    <property type="evidence" value="ECO:0007669"/>
    <property type="project" value="TreeGrafter"/>
</dbReference>
<dbReference type="GO" id="GO:0032366">
    <property type="term" value="P:intracellular sterol transport"/>
    <property type="evidence" value="ECO:0007669"/>
    <property type="project" value="TreeGrafter"/>
</dbReference>
<reference evidence="10" key="1">
    <citation type="journal article" date="2014" name="Proc. Natl. Acad. Sci. U.S.A.">
        <title>Extensive sampling of basidiomycete genomes demonstrates inadequacy of the white-rot/brown-rot paradigm for wood decay fungi.</title>
        <authorList>
            <person name="Riley R."/>
            <person name="Salamov A.A."/>
            <person name="Brown D.W."/>
            <person name="Nagy L.G."/>
            <person name="Floudas D."/>
            <person name="Held B.W."/>
            <person name="Levasseur A."/>
            <person name="Lombard V."/>
            <person name="Morin E."/>
            <person name="Otillar R."/>
            <person name="Lindquist E.A."/>
            <person name="Sun H."/>
            <person name="LaButti K.M."/>
            <person name="Schmutz J."/>
            <person name="Jabbour D."/>
            <person name="Luo H."/>
            <person name="Baker S.E."/>
            <person name="Pisabarro A.G."/>
            <person name="Walton J.D."/>
            <person name="Blanchette R.A."/>
            <person name="Henrissat B."/>
            <person name="Martin F."/>
            <person name="Cullen D."/>
            <person name="Hibbett D.S."/>
            <person name="Grigoriev I.V."/>
        </authorList>
    </citation>
    <scope>NUCLEOTIDE SEQUENCE [LARGE SCALE GENOMIC DNA]</scope>
    <source>
        <strain evidence="10">MUCL 33604</strain>
    </source>
</reference>
<evidence type="ECO:0000256" key="3">
    <source>
        <dbReference type="ARBA" id="ARBA00022692"/>
    </source>
</evidence>
<dbReference type="PROSITE" id="PS51778">
    <property type="entry name" value="VAST"/>
    <property type="match status" value="1"/>
</dbReference>
<feature type="compositionally biased region" description="Polar residues" evidence="6">
    <location>
        <begin position="25"/>
        <end position="36"/>
    </location>
</feature>
<sequence length="1099" mass="118292">MAPSFLSKFVKASPDRRSTELPRPDSSSTSLNNPGHSRSQSVTSDSSFFSPGDVHGDDDGHPNVTVIPPSPGSIDRRDTFHLSAGQSQPQSYSGAATPQAHQRFMTDTTGSVRRSDPHSMTDRRAASISVQPSSSSSRPGMPSSNSQSSIMSDDALPTPTPGTIKAASSTGNLRAFVNQANATASSNSHLISPSSSSSSNNNSRSSPKPGNIAIPPSSTRGTVVSSDSGGSFIAGLGLTRGGGEEEEGVAGETLVDSPTSLGHENTVTPSTSSNNTFDPNLLSPHKKKEGDAISILSVSTSGGKTKGWRRSSNPTSPKSAKEQQKEKEKEEKREKALQEKKEKEREKERKRKPTGLASALAASGLAMANPGTPMSAPLSMPPSASSFSNNSTNSTNNRRPTMANRSNSSTSLLTTGTNGKKKKDKSKTLGPPTSGGGRKASGNGSKKGRDRAKSTTSDPSSARGRKSTEGPNGNGTDDGLSDSSSGGRSSLRLSDLPDGDRSSDEYTDSESGEGSEESEEDESDDDDLLLGEEIPVTGFAVASNKRNADFHELFGSIPEGDYLIEDYGCALQREILIQGRLYISENHICFHANIFGWITDLIIPTYEITSLEKKMTAFVIPNAIQITTRTAKYTFASFLSRDTTFDVIFNIWRLARPDPGSRLASGRPSLEGSVRSGAGSKEKVVVEKGDVKANGEKGKEAGEAAVGVKRRKATQCACGKEGKHFSETAMDVVLPGTPEKIYNLMFASGFIKEFMIGEQKLIDLQISDWTPIPDSPACLARNMSYIKPLYATLGPKQTKCELRDETVHCDFDDYVVTLTTTRTPDVPSGNVFSVKTRTCLTWASAVSTRVLVTSQVEWTGRSFIRGIIEKSCLDGQRTYHADLDRAMRVYIAEHQSEFIPQGVDAVAAVAEAEEEVLKAIESPTSPISTPPIPLSEAEARKEREHERNQRSLQWALDTFEGAYNVGKQSATVALELVTDAWDQSSTTTILYFVIAGLVISNIWTLVMVGNREEVGRRKEAKRMEEKEKWIQGVVTTLWEELAAQRNPAGFPVPPVPVLNGIGGRGIGGDWKDELGEIYRALDAVELRVKNLRESLKDLD</sequence>
<dbReference type="GO" id="GO:0032541">
    <property type="term" value="C:cortical endoplasmic reticulum"/>
    <property type="evidence" value="ECO:0007669"/>
    <property type="project" value="TreeGrafter"/>
</dbReference>
<feature type="compositionally biased region" description="Low complexity" evidence="6">
    <location>
        <begin position="265"/>
        <end position="276"/>
    </location>
</feature>
<keyword evidence="3 7" id="KW-0812">Transmembrane</keyword>
<feature type="compositionally biased region" description="Low complexity" evidence="6">
    <location>
        <begin position="477"/>
        <end position="496"/>
    </location>
</feature>
<dbReference type="PANTHER" id="PTHR23319:SF4">
    <property type="entry name" value="GRAM DOMAIN CONTAINING 1B, ISOFORM E"/>
    <property type="match status" value="1"/>
</dbReference>
<dbReference type="InterPro" id="IPR004182">
    <property type="entry name" value="GRAM"/>
</dbReference>
<evidence type="ECO:0000313" key="10">
    <source>
        <dbReference type="Proteomes" id="UP000027265"/>
    </source>
</evidence>
<dbReference type="Proteomes" id="UP000027265">
    <property type="component" value="Unassembled WGS sequence"/>
</dbReference>
<dbReference type="InterPro" id="IPR051482">
    <property type="entry name" value="Cholesterol_transport"/>
</dbReference>
<dbReference type="InterPro" id="IPR011993">
    <property type="entry name" value="PH-like_dom_sf"/>
</dbReference>
<feature type="compositionally biased region" description="Basic and acidic residues" evidence="6">
    <location>
        <begin position="13"/>
        <end position="23"/>
    </location>
</feature>
<proteinExistence type="inferred from homology"/>
<dbReference type="GO" id="GO:0005789">
    <property type="term" value="C:endoplasmic reticulum membrane"/>
    <property type="evidence" value="ECO:0007669"/>
    <property type="project" value="TreeGrafter"/>
</dbReference>
<dbReference type="Pfam" id="PF16016">
    <property type="entry name" value="VASt"/>
    <property type="match status" value="1"/>
</dbReference>
<organism evidence="9 10">
    <name type="scientific">Jaapia argillacea MUCL 33604</name>
    <dbReference type="NCBI Taxonomy" id="933084"/>
    <lineage>
        <taxon>Eukaryota</taxon>
        <taxon>Fungi</taxon>
        <taxon>Dikarya</taxon>
        <taxon>Basidiomycota</taxon>
        <taxon>Agaricomycotina</taxon>
        <taxon>Agaricomycetes</taxon>
        <taxon>Agaricomycetidae</taxon>
        <taxon>Jaapiales</taxon>
        <taxon>Jaapiaceae</taxon>
        <taxon>Jaapia</taxon>
    </lineage>
</organism>
<evidence type="ECO:0000256" key="2">
    <source>
        <dbReference type="ARBA" id="ARBA00006582"/>
    </source>
</evidence>
<feature type="domain" description="VASt" evidence="8">
    <location>
        <begin position="724"/>
        <end position="895"/>
    </location>
</feature>
<dbReference type="GO" id="GO:0005886">
    <property type="term" value="C:plasma membrane"/>
    <property type="evidence" value="ECO:0007669"/>
    <property type="project" value="TreeGrafter"/>
</dbReference>
<dbReference type="EMBL" id="KL197710">
    <property type="protein sequence ID" value="KDQ62981.1"/>
    <property type="molecule type" value="Genomic_DNA"/>
</dbReference>
<dbReference type="CDD" id="cd13220">
    <property type="entry name" value="PH-GRAM_GRAMDC"/>
    <property type="match status" value="1"/>
</dbReference>
<evidence type="ECO:0000256" key="5">
    <source>
        <dbReference type="ARBA" id="ARBA00023136"/>
    </source>
</evidence>
<dbReference type="GO" id="GO:0005739">
    <property type="term" value="C:mitochondrion"/>
    <property type="evidence" value="ECO:0007669"/>
    <property type="project" value="TreeGrafter"/>
</dbReference>
<dbReference type="PANTHER" id="PTHR23319">
    <property type="entry name" value="GRAM DOMAIN CONTAINING 1B, ISOFORM E"/>
    <property type="match status" value="1"/>
</dbReference>
<dbReference type="SMART" id="SM00568">
    <property type="entry name" value="GRAM"/>
    <property type="match status" value="1"/>
</dbReference>
<dbReference type="AlphaFoldDB" id="A0A067QK55"/>
<feature type="compositionally biased region" description="Low complexity" evidence="6">
    <location>
        <begin position="355"/>
        <end position="418"/>
    </location>
</feature>
<dbReference type="GO" id="GO:0120015">
    <property type="term" value="F:sterol transfer activity"/>
    <property type="evidence" value="ECO:0007669"/>
    <property type="project" value="TreeGrafter"/>
</dbReference>
<feature type="compositionally biased region" description="Acidic residues" evidence="6">
    <location>
        <begin position="505"/>
        <end position="526"/>
    </location>
</feature>
<dbReference type="HOGENOM" id="CLU_007694_0_0_1"/>
<gene>
    <name evidence="9" type="ORF">JAAARDRAFT_168358</name>
</gene>
<keyword evidence="5 7" id="KW-0472">Membrane</keyword>
<feature type="compositionally biased region" description="Basic and acidic residues" evidence="6">
    <location>
        <begin position="319"/>
        <end position="347"/>
    </location>
</feature>
<comment type="subcellular location">
    <subcellularLocation>
        <location evidence="1">Membrane</location>
        <topology evidence="1">Single-pass membrane protein</topology>
    </subcellularLocation>
</comment>
<dbReference type="Gene3D" id="2.30.29.30">
    <property type="entry name" value="Pleckstrin-homology domain (PH domain)/Phosphotyrosine-binding domain (PTB)"/>
    <property type="match status" value="1"/>
</dbReference>
<feature type="compositionally biased region" description="Polar residues" evidence="6">
    <location>
        <begin position="166"/>
        <end position="184"/>
    </location>
</feature>
<keyword evidence="10" id="KW-1185">Reference proteome</keyword>
<feature type="compositionally biased region" description="Polar residues" evidence="6">
    <location>
        <begin position="84"/>
        <end position="112"/>
    </location>
</feature>
<evidence type="ECO:0000256" key="4">
    <source>
        <dbReference type="ARBA" id="ARBA00022989"/>
    </source>
</evidence>
<evidence type="ECO:0000313" key="9">
    <source>
        <dbReference type="EMBL" id="KDQ62981.1"/>
    </source>
</evidence>
<feature type="region of interest" description="Disordered" evidence="6">
    <location>
        <begin position="919"/>
        <end position="947"/>
    </location>
</feature>
<feature type="compositionally biased region" description="Basic and acidic residues" evidence="6">
    <location>
        <begin position="113"/>
        <end position="125"/>
    </location>
</feature>
<dbReference type="STRING" id="933084.A0A067QK55"/>
<evidence type="ECO:0000256" key="7">
    <source>
        <dbReference type="SAM" id="Phobius"/>
    </source>
</evidence>
<feature type="region of interest" description="Disordered" evidence="6">
    <location>
        <begin position="1"/>
        <end position="526"/>
    </location>
</feature>
<feature type="compositionally biased region" description="Low complexity" evidence="6">
    <location>
        <begin position="37"/>
        <end position="53"/>
    </location>
</feature>
<feature type="compositionally biased region" description="Basic and acidic residues" evidence="6">
    <location>
        <begin position="937"/>
        <end position="947"/>
    </location>
</feature>
<dbReference type="Pfam" id="PF02893">
    <property type="entry name" value="GRAM"/>
    <property type="match status" value="1"/>
</dbReference>
<protein>
    <recommendedName>
        <fullName evidence="8">VASt domain-containing protein</fullName>
    </recommendedName>
</protein>
<feature type="compositionally biased region" description="Low complexity" evidence="6">
    <location>
        <begin position="185"/>
        <end position="206"/>
    </location>
</feature>
<evidence type="ECO:0000259" key="8">
    <source>
        <dbReference type="PROSITE" id="PS51778"/>
    </source>
</evidence>
<evidence type="ECO:0000256" key="1">
    <source>
        <dbReference type="ARBA" id="ARBA00004167"/>
    </source>
</evidence>
<feature type="compositionally biased region" description="Polar residues" evidence="6">
    <location>
        <begin position="216"/>
        <end position="229"/>
    </location>
</feature>
<keyword evidence="4 7" id="KW-1133">Transmembrane helix</keyword>
<evidence type="ECO:0000256" key="6">
    <source>
        <dbReference type="SAM" id="MobiDB-lite"/>
    </source>
</evidence>
<dbReference type="InterPro" id="IPR031968">
    <property type="entry name" value="VASt"/>
</dbReference>
<name>A0A067QK55_9AGAM</name>
<dbReference type="OrthoDB" id="2162691at2759"/>